<proteinExistence type="inferred from homology"/>
<keyword evidence="7" id="KW-0274">FAD</keyword>
<evidence type="ECO:0000259" key="9">
    <source>
        <dbReference type="Pfam" id="PF00890"/>
    </source>
</evidence>
<dbReference type="PANTHER" id="PTHR42716">
    <property type="entry name" value="L-ASPARTATE OXIDASE"/>
    <property type="match status" value="1"/>
</dbReference>
<gene>
    <name evidence="11" type="ORF">CB5_LOCUS5954</name>
</gene>
<keyword evidence="5" id="KW-0285">Flavoprotein</keyword>
<feature type="domain" description="FAD-dependent oxidoreductase 2 FAD-binding" evidence="9">
    <location>
        <begin position="263"/>
        <end position="319"/>
    </location>
</feature>
<dbReference type="Pfam" id="PF00890">
    <property type="entry name" value="FAD_binding_2"/>
    <property type="match status" value="2"/>
</dbReference>
<dbReference type="InterPro" id="IPR027477">
    <property type="entry name" value="Succ_DH/fumarate_Rdtase_cat_sf"/>
</dbReference>
<evidence type="ECO:0000256" key="8">
    <source>
        <dbReference type="ARBA" id="ARBA00023002"/>
    </source>
</evidence>
<accession>A0A6V7NVX3</accession>
<dbReference type="SUPFAM" id="SSF46977">
    <property type="entry name" value="Succinate dehydrogenase/fumarate reductase flavoprotein C-terminal domain"/>
    <property type="match status" value="1"/>
</dbReference>
<evidence type="ECO:0000259" key="10">
    <source>
        <dbReference type="Pfam" id="PF02910"/>
    </source>
</evidence>
<protein>
    <recommendedName>
        <fullName evidence="4">L-aspartate oxidase</fullName>
        <ecNumber evidence="4">1.4.3.16</ecNumber>
    </recommendedName>
</protein>
<evidence type="ECO:0000256" key="3">
    <source>
        <dbReference type="ARBA" id="ARBA00008562"/>
    </source>
</evidence>
<dbReference type="Gene3D" id="3.50.50.60">
    <property type="entry name" value="FAD/NAD(P)-binding domain"/>
    <property type="match status" value="2"/>
</dbReference>
<comment type="pathway">
    <text evidence="2">Cofactor biosynthesis; NAD(+) biosynthesis; iminoaspartate from L-aspartate (oxidase route): step 1/1.</text>
</comment>
<dbReference type="EMBL" id="LR862142">
    <property type="protein sequence ID" value="CAD1822743.1"/>
    <property type="molecule type" value="Genomic_DNA"/>
</dbReference>
<evidence type="ECO:0000256" key="7">
    <source>
        <dbReference type="ARBA" id="ARBA00022827"/>
    </source>
</evidence>
<evidence type="ECO:0000256" key="6">
    <source>
        <dbReference type="ARBA" id="ARBA00022642"/>
    </source>
</evidence>
<name>A0A6V7NVX3_ANACO</name>
<dbReference type="GO" id="GO:0009435">
    <property type="term" value="P:NAD+ biosynthetic process"/>
    <property type="evidence" value="ECO:0007669"/>
    <property type="project" value="UniProtKB-UniPathway"/>
</dbReference>
<evidence type="ECO:0000256" key="1">
    <source>
        <dbReference type="ARBA" id="ARBA00001974"/>
    </source>
</evidence>
<dbReference type="Pfam" id="PF02910">
    <property type="entry name" value="Succ_DH_flav_C"/>
    <property type="match status" value="1"/>
</dbReference>
<keyword evidence="8" id="KW-0560">Oxidoreductase</keyword>
<evidence type="ECO:0000256" key="2">
    <source>
        <dbReference type="ARBA" id="ARBA00004950"/>
    </source>
</evidence>
<organism evidence="11">
    <name type="scientific">Ananas comosus var. bracteatus</name>
    <name type="common">red pineapple</name>
    <dbReference type="NCBI Taxonomy" id="296719"/>
    <lineage>
        <taxon>Eukaryota</taxon>
        <taxon>Viridiplantae</taxon>
        <taxon>Streptophyta</taxon>
        <taxon>Embryophyta</taxon>
        <taxon>Tracheophyta</taxon>
        <taxon>Spermatophyta</taxon>
        <taxon>Magnoliopsida</taxon>
        <taxon>Liliopsida</taxon>
        <taxon>Poales</taxon>
        <taxon>Bromeliaceae</taxon>
        <taxon>Bromelioideae</taxon>
        <taxon>Ananas</taxon>
    </lineage>
</organism>
<dbReference type="InterPro" id="IPR005288">
    <property type="entry name" value="NadB"/>
</dbReference>
<dbReference type="AlphaFoldDB" id="A0A6V7NVX3"/>
<dbReference type="InterPro" id="IPR015939">
    <property type="entry name" value="Fum_Rdtase/Succ_DH_flav-like_C"/>
</dbReference>
<feature type="domain" description="Fumarate reductase/succinate dehydrogenase flavoprotein-like C-terminal" evidence="10">
    <location>
        <begin position="362"/>
        <end position="448"/>
    </location>
</feature>
<dbReference type="InterPro" id="IPR037099">
    <property type="entry name" value="Fum_R/Succ_DH_flav-like_C_sf"/>
</dbReference>
<feature type="domain" description="FAD-dependent oxidoreductase 2 FAD-binding" evidence="9">
    <location>
        <begin position="90"/>
        <end position="260"/>
    </location>
</feature>
<evidence type="ECO:0000256" key="5">
    <source>
        <dbReference type="ARBA" id="ARBA00022630"/>
    </source>
</evidence>
<dbReference type="InterPro" id="IPR003953">
    <property type="entry name" value="FAD-dep_OxRdtase_2_FAD-bd"/>
</dbReference>
<dbReference type="SUPFAM" id="SSF51905">
    <property type="entry name" value="FAD/NAD(P)-binding domain"/>
    <property type="match status" value="1"/>
</dbReference>
<dbReference type="PANTHER" id="PTHR42716:SF2">
    <property type="entry name" value="L-ASPARTATE OXIDASE, CHLOROPLASTIC"/>
    <property type="match status" value="1"/>
</dbReference>
<evidence type="ECO:0000313" key="11">
    <source>
        <dbReference type="EMBL" id="CAD1822743.1"/>
    </source>
</evidence>
<comment type="similarity">
    <text evidence="3">Belongs to the FAD-dependent oxidoreductase 2 family. NadB subfamily.</text>
</comment>
<dbReference type="InterPro" id="IPR036188">
    <property type="entry name" value="FAD/NAD-bd_sf"/>
</dbReference>
<sequence>MTSLLYGCANLHCRGTVSIEKAQLQASRVTGLSFKRCVQIDISRFSTMPSLLCTKTNTFSRAPSTNKANSIRNVTISCLKESTTNTKYFDFVVIGSGVAGLRYALEVAKQGKVAVITKAEPHESNTNYAQGGVSAVLCPSDSVESHMQDTIVAGAYLCDEETVRCRLLHSCKDAQLTAKCFVVCTEGPDRVKELIAMGASFDQGEDRRLHLTREGGHSHNRIVHAADMTGREIERALLQAVDNDPNIVLFGHHFAIDLLTSQVATGDGIAMAHRAQAVISNMEFVQFHPTALADEGLPLKPIKRRENAFLITEAASGPAVNRPHGGNACEQLFLGQVASSSAPVSLRDSVVCDITEQTREIRAELQSVMWEYVGRGRSTSRLKTAEWKIRDLEEEWEEYLFREGWKPTMVGVELCEMRNLFCCAKLVVESALSRRDSRGLRFTEDFPYLEESKRKPTIIFPTSMRMTWSSQQVHKQLQC</sequence>
<evidence type="ECO:0000256" key="4">
    <source>
        <dbReference type="ARBA" id="ARBA00012173"/>
    </source>
</evidence>
<comment type="cofactor">
    <cofactor evidence="1">
        <name>FAD</name>
        <dbReference type="ChEBI" id="CHEBI:57692"/>
    </cofactor>
</comment>
<dbReference type="SUPFAM" id="SSF56425">
    <property type="entry name" value="Succinate dehydrogenase/fumarate reductase flavoprotein, catalytic domain"/>
    <property type="match status" value="1"/>
</dbReference>
<reference evidence="11" key="1">
    <citation type="submission" date="2020-07" db="EMBL/GenBank/DDBJ databases">
        <authorList>
            <person name="Lin J."/>
        </authorList>
    </citation>
    <scope>NUCLEOTIDE SEQUENCE</scope>
</reference>
<dbReference type="EC" id="1.4.3.16" evidence="4"/>
<dbReference type="Gene3D" id="1.20.58.100">
    <property type="entry name" value="Fumarate reductase/succinate dehydrogenase flavoprotein-like, C-terminal domain"/>
    <property type="match status" value="1"/>
</dbReference>
<dbReference type="UniPathway" id="UPA00253">
    <property type="reaction ID" value="UER00326"/>
</dbReference>
<dbReference type="GO" id="GO:0008734">
    <property type="term" value="F:L-aspartate oxidase activity"/>
    <property type="evidence" value="ECO:0007669"/>
    <property type="project" value="UniProtKB-EC"/>
</dbReference>
<keyword evidence="6" id="KW-0662">Pyridine nucleotide biosynthesis</keyword>